<reference evidence="4 5" key="2">
    <citation type="submission" date="2024-05" db="EMBL/GenBank/DDBJ databases">
        <authorList>
            <person name="Chen Y."/>
            <person name="Shah S."/>
            <person name="Dougan E. K."/>
            <person name="Thang M."/>
            <person name="Chan C."/>
        </authorList>
    </citation>
    <scope>NUCLEOTIDE SEQUENCE [LARGE SCALE GENOMIC DNA]</scope>
</reference>
<keyword evidence="5" id="KW-1185">Reference proteome</keyword>
<dbReference type="PANTHER" id="PTHR33153">
    <property type="entry name" value="MYND-TYPE DOMAIN-CONTAINING PROTEIN"/>
    <property type="match status" value="1"/>
</dbReference>
<feature type="region of interest" description="Disordered" evidence="1">
    <location>
        <begin position="583"/>
        <end position="668"/>
    </location>
</feature>
<evidence type="ECO:0000313" key="3">
    <source>
        <dbReference type="EMBL" id="CAI4003754.1"/>
    </source>
</evidence>
<dbReference type="Pfam" id="PF25273">
    <property type="entry name" value="DUF7869"/>
    <property type="match status" value="1"/>
</dbReference>
<reference evidence="3" key="1">
    <citation type="submission" date="2022-10" db="EMBL/GenBank/DDBJ databases">
        <authorList>
            <person name="Chen Y."/>
            <person name="Dougan E. K."/>
            <person name="Chan C."/>
            <person name="Rhodes N."/>
            <person name="Thang M."/>
        </authorList>
    </citation>
    <scope>NUCLEOTIDE SEQUENCE</scope>
</reference>
<name>A0A9P1D4M6_9DINO</name>
<organism evidence="3">
    <name type="scientific">Cladocopium goreaui</name>
    <dbReference type="NCBI Taxonomy" id="2562237"/>
    <lineage>
        <taxon>Eukaryota</taxon>
        <taxon>Sar</taxon>
        <taxon>Alveolata</taxon>
        <taxon>Dinophyceae</taxon>
        <taxon>Suessiales</taxon>
        <taxon>Symbiodiniaceae</taxon>
        <taxon>Cladocopium</taxon>
    </lineage>
</organism>
<dbReference type="EMBL" id="CAMXCT030003328">
    <property type="protein sequence ID" value="CAL4791066.1"/>
    <property type="molecule type" value="Genomic_DNA"/>
</dbReference>
<protein>
    <submittedName>
        <fullName evidence="4">Integrase catalytic domain-containing protein</fullName>
    </submittedName>
</protein>
<dbReference type="EMBL" id="CAMXCT010003328">
    <property type="protein sequence ID" value="CAI4003754.1"/>
    <property type="molecule type" value="Genomic_DNA"/>
</dbReference>
<evidence type="ECO:0000256" key="1">
    <source>
        <dbReference type="SAM" id="MobiDB-lite"/>
    </source>
</evidence>
<proteinExistence type="predicted"/>
<dbReference type="EMBL" id="CAMXCT020003328">
    <property type="protein sequence ID" value="CAL1157129.1"/>
    <property type="molecule type" value="Genomic_DNA"/>
</dbReference>
<dbReference type="Proteomes" id="UP001152797">
    <property type="component" value="Unassembled WGS sequence"/>
</dbReference>
<feature type="domain" description="DUF7869" evidence="2">
    <location>
        <begin position="242"/>
        <end position="428"/>
    </location>
</feature>
<evidence type="ECO:0000259" key="2">
    <source>
        <dbReference type="Pfam" id="PF25273"/>
    </source>
</evidence>
<gene>
    <name evidence="3" type="ORF">C1SCF055_LOCUS29599</name>
</gene>
<dbReference type="AlphaFoldDB" id="A0A9P1D4M6"/>
<evidence type="ECO:0000313" key="4">
    <source>
        <dbReference type="EMBL" id="CAL4791066.1"/>
    </source>
</evidence>
<comment type="caution">
    <text evidence="3">The sequence shown here is derived from an EMBL/GenBank/DDBJ whole genome shotgun (WGS) entry which is preliminary data.</text>
</comment>
<dbReference type="PANTHER" id="PTHR33153:SF3">
    <property type="entry name" value="TRAFFICKING PROTEIN PARTICLE COMPLEX SUBUNIT 11 DOMAIN-CONTAINING PROTEIN"/>
    <property type="match status" value="1"/>
</dbReference>
<sequence>MLRRSHCEAALRPANWTLTGAALKTAYGTCKILLPCHVESPSAWTKADAILQWLHDQVAEDLAESVRVAGEGDEVPASTRPSRLPQEPGIAFKDELCDCGVRWLPPGTTLAEMLDLGVTFLPEHQVTYSTFVKCYHMSWEKKLKIRSVGQHSKCTACEKFKQYRRQVSSKSDCDRISKEYSDHLTDVMKDRQFDSRLVTRARISAGTLSGSVEASDSLLSIVIDAMDGAKFRCPRNISAAKEFQNLWRPETSCIGAIIEGLHETYYLCDPDLSKNADVHVSIIGHSLEKAKSSFRARGKPFPRHLRLHTDNAAAEGKNQTVMCLAAWLCHRQLFDSVVLTQFRVGHTHSRIDQRFSEIRFCLSQCSVLESPEAFMNAISEGVQPRDSRQLSVERIRAAPSMKKFFQHLEVTTSGHVQTHWQTKRNEEAVHFFSFQRRSEYEGSVEEVNGSPAGPKPGDVILTCRQYISDKVPSQPPLVFALEDDFARLPSCESLTLSPRISLSERQVREFQKTAEVISQEPWHMDAGCAFLLQLVESNQSNSCESWVPLHMPWLLAGTRAEVEVSEPDVPQLTDKTFAWNHRAPATVKVSRPPSTLRRLKVKGKTTAADDDGGAVQLPPPAEPEGEQLQQDPAERPHQNLQLGAPDSAFGPAPRRRADAGQMPPDASLGCQESDIVVIDDDEEEKQQHLFMEFFSPPRVAIPLRREGFLAVHSYDIMTGYDFLTADSRARALKLQSRHRPFFTMLSAPCTMYSPMQNANLGKMDLATKKRRWSEAHCLLDYSMLVAKRQHAQKRFFAHEHPQKATSWKRQSVKDLEEEEDVMKVSFDQCRVNLRTPVSKKPLQKRTTLLTNSAAIVDLFQPLQCACTEEHATIEGSEGGIQLSKWCQVYTPEFVDKLQKAVRLEWERNK</sequence>
<evidence type="ECO:0000313" key="5">
    <source>
        <dbReference type="Proteomes" id="UP001152797"/>
    </source>
</evidence>
<dbReference type="InterPro" id="IPR057191">
    <property type="entry name" value="DUF7869"/>
</dbReference>
<accession>A0A9P1D4M6</accession>
<dbReference type="OrthoDB" id="410478at2759"/>